<protein>
    <submittedName>
        <fullName evidence="2">Uncharacterized protein</fullName>
    </submittedName>
</protein>
<dbReference type="AlphaFoldDB" id="A0A078AJ31"/>
<dbReference type="InParanoid" id="A0A078AJ31"/>
<feature type="region of interest" description="Disordered" evidence="1">
    <location>
        <begin position="446"/>
        <end position="468"/>
    </location>
</feature>
<evidence type="ECO:0000313" key="2">
    <source>
        <dbReference type="EMBL" id="CDW80813.1"/>
    </source>
</evidence>
<feature type="region of interest" description="Disordered" evidence="1">
    <location>
        <begin position="114"/>
        <end position="135"/>
    </location>
</feature>
<keyword evidence="3" id="KW-1185">Reference proteome</keyword>
<feature type="region of interest" description="Disordered" evidence="1">
    <location>
        <begin position="314"/>
        <end position="356"/>
    </location>
</feature>
<dbReference type="EMBL" id="CCKQ01009335">
    <property type="protein sequence ID" value="CDW80813.1"/>
    <property type="molecule type" value="Genomic_DNA"/>
</dbReference>
<name>A0A078AJ31_STYLE</name>
<evidence type="ECO:0000256" key="1">
    <source>
        <dbReference type="SAM" id="MobiDB-lite"/>
    </source>
</evidence>
<evidence type="ECO:0000313" key="3">
    <source>
        <dbReference type="Proteomes" id="UP000039865"/>
    </source>
</evidence>
<accession>A0A078AJ31</accession>
<feature type="compositionally biased region" description="Polar residues" evidence="1">
    <location>
        <begin position="332"/>
        <end position="346"/>
    </location>
</feature>
<dbReference type="Proteomes" id="UP000039865">
    <property type="component" value="Unassembled WGS sequence"/>
</dbReference>
<sequence>MQQMQHQNNLANNKFRDIQMNKQRTQNVQNGLLKMQGLIPAAKQKDYLASNNQQRIELAEKKKIRRMNHQNAEHIASFIERRKLDEDQEIIDDPFYRNNRLERKLHKFLLKRQGKDQREMYQQQSNQPKDFEVQTLGSNTSSFSELSYYGDEKYLNVSPETVFENKFSNSYISSIKTDASSLKAKRPTLSTISDFQHSFVNATNRQPNDEKFNLLKKTQAALQSKIQNKNSTMSTNSGLQNQQTFSYNNNNNLGKIQPGAKSLLVTSILNKVVLSKAGQTQLANLQNSKTNANLGGLTSLNSLSKQLNKINDDINNDGSQRAMLSTRKKNSTRTNKINQPQNSVSQPGGEKNFLTMPMNSISNESFQSRKDLSSPKDVQVSTFDSKKIQNMVGEGLGKIMQGSKRLYEVEKKNTFNSQNSKGSKNSKNSKISNAFIDNLHLNTQNSTGSKLSKIEDQQKRSLSMGRKKTLAKQDMIPPLNLQKTLNNNHRKHSKDEDSFTRQIQMDEANELRHGITDDQLMQLINHTQTPPANEYEEFLQNNHPHHELLLDEQDTHIDHNVSSHFQPQSLSALSKYKNTKLFSEYNEWTQLEQQKSNQGDHNDYYFTSKLLVRPKPNKYTFQKSFIEEKTPPYKQKKVVEEGNLTQQWNILRTAQNSGATSPFQTDMSRKMASKPLSRLTDYVNSQTPSMFQSANKQKEMSSEQIFEMIVQKAMNGEQIPSEIIENFSKYQSQVDKAKE</sequence>
<gene>
    <name evidence="2" type="primary">Contig11840.g12657</name>
    <name evidence="2" type="ORF">STYLEM_9817</name>
</gene>
<proteinExistence type="predicted"/>
<reference evidence="2 3" key="1">
    <citation type="submission" date="2014-06" db="EMBL/GenBank/DDBJ databases">
        <authorList>
            <person name="Swart Estienne"/>
        </authorList>
    </citation>
    <scope>NUCLEOTIDE SEQUENCE [LARGE SCALE GENOMIC DNA]</scope>
    <source>
        <strain evidence="2 3">130c</strain>
    </source>
</reference>
<organism evidence="2 3">
    <name type="scientific">Stylonychia lemnae</name>
    <name type="common">Ciliate</name>
    <dbReference type="NCBI Taxonomy" id="5949"/>
    <lineage>
        <taxon>Eukaryota</taxon>
        <taxon>Sar</taxon>
        <taxon>Alveolata</taxon>
        <taxon>Ciliophora</taxon>
        <taxon>Intramacronucleata</taxon>
        <taxon>Spirotrichea</taxon>
        <taxon>Stichotrichia</taxon>
        <taxon>Sporadotrichida</taxon>
        <taxon>Oxytrichidae</taxon>
        <taxon>Stylonychinae</taxon>
        <taxon>Stylonychia</taxon>
    </lineage>
</organism>